<dbReference type="EMBL" id="KZ825365">
    <property type="protein sequence ID" value="RAH43179.1"/>
    <property type="molecule type" value="Genomic_DNA"/>
</dbReference>
<evidence type="ECO:0000313" key="2">
    <source>
        <dbReference type="Proteomes" id="UP000249057"/>
    </source>
</evidence>
<name>A0ACD1G1S0_9EURO</name>
<evidence type="ECO:0000313" key="1">
    <source>
        <dbReference type="EMBL" id="RAH43179.1"/>
    </source>
</evidence>
<sequence length="132" mass="14781">MFTCSAATRCLLHRTHGTHCTHSIASHLEFPTIFIFHDHQASTLYCTENTMSSYTCTEDGNECRDAADLIEHIHGRHTQRIRRASSEPSWDYGSDSHGHIWCCLNAIGGSKTTVVLTPIVRCWITCAIAMKS</sequence>
<gene>
    <name evidence="1" type="ORF">BO95DRAFT_214609</name>
</gene>
<dbReference type="Proteomes" id="UP000249057">
    <property type="component" value="Unassembled WGS sequence"/>
</dbReference>
<accession>A0ACD1G1S0</accession>
<keyword evidence="2" id="KW-1185">Reference proteome</keyword>
<reference evidence="1" key="1">
    <citation type="submission" date="2018-02" db="EMBL/GenBank/DDBJ databases">
        <title>The genomes of Aspergillus section Nigri reveals drivers in fungal speciation.</title>
        <authorList>
            <consortium name="DOE Joint Genome Institute"/>
            <person name="Vesth T.C."/>
            <person name="Nybo J."/>
            <person name="Theobald S."/>
            <person name="Brandl J."/>
            <person name="Frisvad J.C."/>
            <person name="Nielsen K.F."/>
            <person name="Lyhne E.K."/>
            <person name="Kogle M.E."/>
            <person name="Kuo A."/>
            <person name="Riley R."/>
            <person name="Clum A."/>
            <person name="Nolan M."/>
            <person name="Lipzen A."/>
            <person name="Salamov A."/>
            <person name="Henrissat B."/>
            <person name="Wiebenga A."/>
            <person name="De vries R.P."/>
            <person name="Grigoriev I.V."/>
            <person name="Mortensen U.H."/>
            <person name="Andersen M.R."/>
            <person name="Baker S.E."/>
        </authorList>
    </citation>
    <scope>NUCLEOTIDE SEQUENCE</scope>
    <source>
        <strain evidence="1">CBS 621.78</strain>
    </source>
</reference>
<protein>
    <submittedName>
        <fullName evidence="1">Uncharacterized protein</fullName>
    </submittedName>
</protein>
<proteinExistence type="predicted"/>
<organism evidence="1 2">
    <name type="scientific">Aspergillus brunneoviolaceus CBS 621.78</name>
    <dbReference type="NCBI Taxonomy" id="1450534"/>
    <lineage>
        <taxon>Eukaryota</taxon>
        <taxon>Fungi</taxon>
        <taxon>Dikarya</taxon>
        <taxon>Ascomycota</taxon>
        <taxon>Pezizomycotina</taxon>
        <taxon>Eurotiomycetes</taxon>
        <taxon>Eurotiomycetidae</taxon>
        <taxon>Eurotiales</taxon>
        <taxon>Aspergillaceae</taxon>
        <taxon>Aspergillus</taxon>
        <taxon>Aspergillus subgen. Circumdati</taxon>
    </lineage>
</organism>